<name>A0A1Z4JGY2_LEPBY</name>
<dbReference type="EMBL" id="AP018203">
    <property type="protein sequence ID" value="BAY56022.1"/>
    <property type="molecule type" value="Genomic_DNA"/>
</dbReference>
<organism evidence="2 3">
    <name type="scientific">Leptolyngbya boryana NIES-2135</name>
    <dbReference type="NCBI Taxonomy" id="1973484"/>
    <lineage>
        <taxon>Bacteria</taxon>
        <taxon>Bacillati</taxon>
        <taxon>Cyanobacteriota</taxon>
        <taxon>Cyanophyceae</taxon>
        <taxon>Leptolyngbyales</taxon>
        <taxon>Leptolyngbyaceae</taxon>
        <taxon>Leptolyngbya group</taxon>
        <taxon>Leptolyngbya</taxon>
    </lineage>
</organism>
<dbReference type="AlphaFoldDB" id="A0A1Z4JGY2"/>
<evidence type="ECO:0000313" key="2">
    <source>
        <dbReference type="EMBL" id="BAY56022.1"/>
    </source>
</evidence>
<proteinExistence type="predicted"/>
<reference evidence="2 3" key="1">
    <citation type="submission" date="2017-06" db="EMBL/GenBank/DDBJ databases">
        <title>Genome sequencing of cyanobaciteial culture collection at National Institute for Environmental Studies (NIES).</title>
        <authorList>
            <person name="Hirose Y."/>
            <person name="Shimura Y."/>
            <person name="Fujisawa T."/>
            <person name="Nakamura Y."/>
            <person name="Kawachi M."/>
        </authorList>
    </citation>
    <scope>NUCLEOTIDE SEQUENCE [LARGE SCALE GENOMIC DNA]</scope>
    <source>
        <strain evidence="2 3">NIES-2135</strain>
    </source>
</reference>
<evidence type="ECO:0000313" key="3">
    <source>
        <dbReference type="Proteomes" id="UP000217895"/>
    </source>
</evidence>
<dbReference type="Proteomes" id="UP000217895">
    <property type="component" value="Chromosome"/>
</dbReference>
<protein>
    <submittedName>
        <fullName evidence="2">Uncharacterized protein</fullName>
    </submittedName>
</protein>
<feature type="chain" id="PRO_5011115520" evidence="1">
    <location>
        <begin position="27"/>
        <end position="168"/>
    </location>
</feature>
<evidence type="ECO:0000256" key="1">
    <source>
        <dbReference type="SAM" id="SignalP"/>
    </source>
</evidence>
<keyword evidence="1" id="KW-0732">Signal</keyword>
<sequence>MLKLNFRWLAALFVSCVLFISCAANSQNIAEPPIQTQRELAKAVLAEAGIDQRYDLYLGNSIDMAMFSPEPRNLKLMAWLKSLVAKEAGWKFAETTYVTQLEANFSAPELKELLALAKQPLMKKLLQADLDAYVAAGGERRKRFFQVWDDYNYGKFDIPAEVRNDHSN</sequence>
<keyword evidence="3" id="KW-1185">Reference proteome</keyword>
<dbReference type="PROSITE" id="PS51257">
    <property type="entry name" value="PROKAR_LIPOPROTEIN"/>
    <property type="match status" value="1"/>
</dbReference>
<feature type="signal peptide" evidence="1">
    <location>
        <begin position="1"/>
        <end position="26"/>
    </location>
</feature>
<accession>A0A1Z4JGY2</accession>
<gene>
    <name evidence="2" type="ORF">NIES2135_28500</name>
</gene>